<dbReference type="Pfam" id="PF13361">
    <property type="entry name" value="UvrD_C"/>
    <property type="match status" value="2"/>
</dbReference>
<evidence type="ECO:0000256" key="4">
    <source>
        <dbReference type="ARBA" id="ARBA00022763"/>
    </source>
</evidence>
<comment type="miscellaneous">
    <text evidence="15">In the RecBCD complex, RecB has a slow 3'-5' helicase, an exonuclease activity and loads RecA onto ssDNA, RecD has a fast 5'-3' helicase activity, while RecC stimulates the ATPase and processivity of the RecB helicase and contributes to recognition of the Chi site.</text>
</comment>
<dbReference type="GO" id="GO:0009338">
    <property type="term" value="C:exodeoxyribonuclease V complex"/>
    <property type="evidence" value="ECO:0007669"/>
    <property type="project" value="TreeGrafter"/>
</dbReference>
<dbReference type="PROSITE" id="PS51217">
    <property type="entry name" value="UVRD_HELICASE_CTER"/>
    <property type="match status" value="1"/>
</dbReference>
<evidence type="ECO:0000256" key="11">
    <source>
        <dbReference type="ARBA" id="ARBA00023204"/>
    </source>
</evidence>
<comment type="cofactor">
    <cofactor evidence="15">
        <name>Mg(2+)</name>
        <dbReference type="ChEBI" id="CHEBI:18420"/>
    </cofactor>
    <text evidence="15">Binds 1 Mg(2+) ion per subunit.</text>
</comment>
<feature type="binding site" evidence="15">
    <location>
        <position position="1074"/>
    </location>
    <ligand>
        <name>Mg(2+)</name>
        <dbReference type="ChEBI" id="CHEBI:18420"/>
    </ligand>
</feature>
<name>A0A437QCI9_9GAMM</name>
<dbReference type="InterPro" id="IPR000212">
    <property type="entry name" value="DNA_helicase_UvrD/REP"/>
</dbReference>
<proteinExistence type="inferred from homology"/>
<feature type="active site" description="For nuclease activity" evidence="15">
    <location>
        <position position="1074"/>
    </location>
</feature>
<dbReference type="InterPro" id="IPR011604">
    <property type="entry name" value="PDDEXK-like_dom_sf"/>
</dbReference>
<dbReference type="GO" id="GO:0000287">
    <property type="term" value="F:magnesium ion binding"/>
    <property type="evidence" value="ECO:0007669"/>
    <property type="project" value="UniProtKB-UniRule"/>
</dbReference>
<dbReference type="GO" id="GO:0016887">
    <property type="term" value="F:ATP hydrolysis activity"/>
    <property type="evidence" value="ECO:0007669"/>
    <property type="project" value="RHEA"/>
</dbReference>
<evidence type="ECO:0000259" key="18">
    <source>
        <dbReference type="PROSITE" id="PS51217"/>
    </source>
</evidence>
<evidence type="ECO:0000313" key="19">
    <source>
        <dbReference type="EMBL" id="RVU32258.1"/>
    </source>
</evidence>
<comment type="subunit">
    <text evidence="15">Heterotrimer of RecB, RecC and RecD. All subunits contribute to DNA-binding. Interacts with RecA.</text>
</comment>
<keyword evidence="2 15" id="KW-0479">Metal-binding</keyword>
<evidence type="ECO:0000256" key="16">
    <source>
        <dbReference type="PROSITE-ProRule" id="PRU00560"/>
    </source>
</evidence>
<gene>
    <name evidence="15 19" type="primary">recB</name>
    <name evidence="19" type="ORF">EOE65_00985</name>
</gene>
<comment type="catalytic activity">
    <reaction evidence="15">
        <text>Exonucleolytic cleavage (in the presence of ATP) in either 5'- to 3'- or 3'- to 5'-direction to yield 5'-phosphooligonucleotides.</text>
        <dbReference type="EC" id="3.1.11.5"/>
    </reaction>
</comment>
<dbReference type="CDD" id="cd22352">
    <property type="entry name" value="RecB_C-like"/>
    <property type="match status" value="1"/>
</dbReference>
<comment type="domain">
    <text evidence="15">The N-terminal DNA-binding domain is a ssDNA-dependent ATPase and has ATP-dependent 3'-5' helicase function. This domain interacts with RecC.</text>
</comment>
<dbReference type="GO" id="GO:0003677">
    <property type="term" value="F:DNA binding"/>
    <property type="evidence" value="ECO:0007669"/>
    <property type="project" value="UniProtKB-UniRule"/>
</dbReference>
<feature type="domain" description="UvrD-like helicase ATP-binding" evidence="17">
    <location>
        <begin position="1"/>
        <end position="450"/>
    </location>
</feature>
<dbReference type="InterPro" id="IPR004586">
    <property type="entry name" value="RecB"/>
</dbReference>
<feature type="binding site" evidence="15">
    <location>
        <position position="1061"/>
    </location>
    <ligand>
        <name>Mg(2+)</name>
        <dbReference type="ChEBI" id="CHEBI:18420"/>
    </ligand>
</feature>
<comment type="caution">
    <text evidence="19">The sequence shown here is derived from an EMBL/GenBank/DDBJ whole genome shotgun (WGS) entry which is preliminary data.</text>
</comment>
<evidence type="ECO:0000256" key="12">
    <source>
        <dbReference type="ARBA" id="ARBA00023235"/>
    </source>
</evidence>
<comment type="similarity">
    <text evidence="15">Belongs to the helicase family. UvrD subfamily.</text>
</comment>
<dbReference type="Proteomes" id="UP000282818">
    <property type="component" value="Unassembled WGS sequence"/>
</dbReference>
<dbReference type="RefSeq" id="WP_127692427.1">
    <property type="nucleotide sequence ID" value="NZ_SACQ01000001.1"/>
</dbReference>
<evidence type="ECO:0000256" key="8">
    <source>
        <dbReference type="ARBA" id="ARBA00022840"/>
    </source>
</evidence>
<evidence type="ECO:0000256" key="3">
    <source>
        <dbReference type="ARBA" id="ARBA00022741"/>
    </source>
</evidence>
<accession>A0A437QCI9</accession>
<dbReference type="NCBIfam" id="TIGR00609">
    <property type="entry name" value="recB"/>
    <property type="match status" value="1"/>
</dbReference>
<evidence type="ECO:0000256" key="1">
    <source>
        <dbReference type="ARBA" id="ARBA00022722"/>
    </source>
</evidence>
<dbReference type="Gene3D" id="3.90.320.10">
    <property type="match status" value="1"/>
</dbReference>
<evidence type="ECO:0000256" key="6">
    <source>
        <dbReference type="ARBA" id="ARBA00022806"/>
    </source>
</evidence>
<evidence type="ECO:0000259" key="17">
    <source>
        <dbReference type="PROSITE" id="PS51198"/>
    </source>
</evidence>
<feature type="binding site" evidence="15">
    <location>
        <position position="948"/>
    </location>
    <ligand>
        <name>Mg(2+)</name>
        <dbReference type="ChEBI" id="CHEBI:18420"/>
    </ligand>
</feature>
<dbReference type="AlphaFoldDB" id="A0A437QCI9"/>
<comment type="domain">
    <text evidence="15">The C-terminal domain has nuclease activity and interacts with RecD. It interacts with RecA, facilitating its loading onto ssDNA.</text>
</comment>
<protein>
    <recommendedName>
        <fullName evidence="15">RecBCD enzyme subunit RecB</fullName>
        <ecNumber evidence="15">3.1.11.5</ecNumber>
        <ecNumber evidence="15">5.6.2.4</ecNumber>
    </recommendedName>
    <alternativeName>
        <fullName evidence="15">DNA 3'-5' helicase subunit RecB</fullName>
    </alternativeName>
    <alternativeName>
        <fullName evidence="15">Exonuclease V subunit RecB</fullName>
        <shortName evidence="15">ExoV subunit RecB</shortName>
    </alternativeName>
    <alternativeName>
        <fullName evidence="15">Helicase/nuclease RecBCD subunit RecB</fullName>
    </alternativeName>
</protein>
<dbReference type="EMBL" id="SACQ01000001">
    <property type="protein sequence ID" value="RVU32258.1"/>
    <property type="molecule type" value="Genomic_DNA"/>
</dbReference>
<dbReference type="Gene3D" id="1.10.3170.10">
    <property type="entry name" value="Recbcd, chain B, domain 2"/>
    <property type="match status" value="1"/>
</dbReference>
<dbReference type="InterPro" id="IPR011335">
    <property type="entry name" value="Restrct_endonuc-II-like"/>
</dbReference>
<keyword evidence="12 15" id="KW-0413">Isomerase</keyword>
<evidence type="ECO:0000256" key="7">
    <source>
        <dbReference type="ARBA" id="ARBA00022839"/>
    </source>
</evidence>
<evidence type="ECO:0000313" key="20">
    <source>
        <dbReference type="Proteomes" id="UP000282818"/>
    </source>
</evidence>
<dbReference type="InterPro" id="IPR038726">
    <property type="entry name" value="PDDEXK_AddAB-type"/>
</dbReference>
<keyword evidence="11 15" id="KW-0234">DNA repair</keyword>
<dbReference type="InterPro" id="IPR027417">
    <property type="entry name" value="P-loop_NTPase"/>
</dbReference>
<keyword evidence="3 15" id="KW-0547">Nucleotide-binding</keyword>
<dbReference type="GO" id="GO:0005524">
    <property type="term" value="F:ATP binding"/>
    <property type="evidence" value="ECO:0007669"/>
    <property type="project" value="UniProtKB-UniRule"/>
</dbReference>
<dbReference type="EC" id="3.1.11.5" evidence="15"/>
<dbReference type="PANTHER" id="PTHR11070">
    <property type="entry name" value="UVRD / RECB / PCRA DNA HELICASE FAMILY MEMBER"/>
    <property type="match status" value="1"/>
</dbReference>
<keyword evidence="20" id="KW-1185">Reference proteome</keyword>
<dbReference type="SUPFAM" id="SSF52980">
    <property type="entry name" value="Restriction endonuclease-like"/>
    <property type="match status" value="1"/>
</dbReference>
<dbReference type="GO" id="GO:0043138">
    <property type="term" value="F:3'-5' DNA helicase activity"/>
    <property type="evidence" value="ECO:0007669"/>
    <property type="project" value="UniProtKB-UniRule"/>
</dbReference>
<keyword evidence="6 15" id="KW-0347">Helicase</keyword>
<keyword evidence="7 15" id="KW-0269">Exonuclease</keyword>
<feature type="domain" description="UvrD-like helicase C-terminal" evidence="18">
    <location>
        <begin position="471"/>
        <end position="739"/>
    </location>
</feature>
<dbReference type="HAMAP" id="MF_01485">
    <property type="entry name" value="RecB"/>
    <property type="match status" value="1"/>
</dbReference>
<evidence type="ECO:0000256" key="2">
    <source>
        <dbReference type="ARBA" id="ARBA00022723"/>
    </source>
</evidence>
<comment type="catalytic activity">
    <reaction evidence="13 15">
        <text>Couples ATP hydrolysis with the unwinding of duplex DNA by translocating in the 3'-5' direction.</text>
        <dbReference type="EC" id="5.6.2.4"/>
    </reaction>
</comment>
<feature type="region of interest" description="Nuclease activity, interacts with RecD and RecA" evidence="15">
    <location>
        <begin position="889"/>
        <end position="1169"/>
    </location>
</feature>
<dbReference type="GO" id="GO:0008854">
    <property type="term" value="F:exodeoxyribonuclease V activity"/>
    <property type="evidence" value="ECO:0007669"/>
    <property type="project" value="UniProtKB-EC"/>
</dbReference>
<dbReference type="EC" id="5.6.2.4" evidence="15"/>
<evidence type="ECO:0000256" key="5">
    <source>
        <dbReference type="ARBA" id="ARBA00022801"/>
    </source>
</evidence>
<evidence type="ECO:0000256" key="13">
    <source>
        <dbReference type="ARBA" id="ARBA00034617"/>
    </source>
</evidence>
<dbReference type="GO" id="GO:0005829">
    <property type="term" value="C:cytosol"/>
    <property type="evidence" value="ECO:0007669"/>
    <property type="project" value="TreeGrafter"/>
</dbReference>
<evidence type="ECO:0000256" key="15">
    <source>
        <dbReference type="HAMAP-Rule" id="MF_01485"/>
    </source>
</evidence>
<dbReference type="InterPro" id="IPR014017">
    <property type="entry name" value="DNA_helicase_UvrD-like_C"/>
</dbReference>
<feature type="region of interest" description="DNA-binding and helicase activity, interacts with RecC" evidence="15">
    <location>
        <begin position="1"/>
        <end position="847"/>
    </location>
</feature>
<dbReference type="Pfam" id="PF12705">
    <property type="entry name" value="PDDEXK_1"/>
    <property type="match status" value="1"/>
</dbReference>
<keyword evidence="8 15" id="KW-0067">ATP-binding</keyword>
<keyword evidence="1 15" id="KW-0540">Nuclease</keyword>
<dbReference type="Pfam" id="PF00580">
    <property type="entry name" value="UvrD-helicase"/>
    <property type="match status" value="1"/>
</dbReference>
<keyword evidence="4 15" id="KW-0227">DNA damage</keyword>
<reference evidence="19 20" key="1">
    <citation type="submission" date="2019-01" db="EMBL/GenBank/DDBJ databases">
        <authorList>
            <person name="Chen W.-M."/>
        </authorList>
    </citation>
    <scope>NUCLEOTIDE SEQUENCE [LARGE SCALE GENOMIC DNA]</scope>
    <source>
        <strain evidence="19 20">HPM-16</strain>
    </source>
</reference>
<comment type="catalytic activity">
    <reaction evidence="14 15">
        <text>ATP + H2O = ADP + phosphate + H(+)</text>
        <dbReference type="Rhea" id="RHEA:13065"/>
        <dbReference type="ChEBI" id="CHEBI:15377"/>
        <dbReference type="ChEBI" id="CHEBI:15378"/>
        <dbReference type="ChEBI" id="CHEBI:30616"/>
        <dbReference type="ChEBI" id="CHEBI:43474"/>
        <dbReference type="ChEBI" id="CHEBI:456216"/>
        <dbReference type="EC" id="5.6.2.4"/>
    </reaction>
</comment>
<keyword evidence="9 15" id="KW-0460">Magnesium</keyword>
<keyword evidence="10 15" id="KW-0238">DNA-binding</keyword>
<keyword evidence="5 15" id="KW-0378">Hydrolase</keyword>
<feature type="binding site" evidence="16">
    <location>
        <begin position="21"/>
        <end position="28"/>
    </location>
    <ligand>
        <name>ATP</name>
        <dbReference type="ChEBI" id="CHEBI:30616"/>
    </ligand>
</feature>
<organism evidence="19 20">
    <name type="scientific">Neptunomonas marina</name>
    <dbReference type="NCBI Taxonomy" id="1815562"/>
    <lineage>
        <taxon>Bacteria</taxon>
        <taxon>Pseudomonadati</taxon>
        <taxon>Pseudomonadota</taxon>
        <taxon>Gammaproteobacteria</taxon>
        <taxon>Oceanospirillales</taxon>
        <taxon>Oceanospirillaceae</taxon>
        <taxon>Neptunomonas</taxon>
    </lineage>
</organism>
<sequence>MSAQLLDPVSLPIQRRCLIEASAGTGKTFTLAALYLRLLLGMGNDQQQRRPLGVEEILVVTFTEAATQELRDRIRVRIREARRAFLEGSSDDPLLQRLVADNSDHAQSAKLLEIAGAAMDQAAIFTIHGFCQRMLRQHAFESGAMFSQTLTTDDEPLVRQALLDFWRTTVYPLPKSLADAVLAEFASPDALLGEVRSYLGLPLLTQTPDYAEFDLAAAWAAQDSALQALREAWPSAAGELAQIIADSDINKRSYSKGNVPKWVDKVSDMLAGVISMKEGREPLSRFSTAMLHEKTTKGAVPQHAIFALVDAYFAADVPIKAAITSKALAQVRIRLARAKQEQQLLAFDDLLTQLAGALQKAQGSQLADAIRHQYPIGLIDEFQDTDPLQYQIFSCIYRADSQDKTAPALLMIGDPKQSIYAFRGADIFTYMQAKQEVDAHYTLETNWRSGESMVAAANALFSHHPEAFIYAEQIPFSPVASAPNAGAKTLQFDSTPQPALQLWLAPERLNKTEYLAQFSQLTAQQIKALLTDQRFQLKGRAVEPADIAVLVRDRNEAAAVQQALDEQGVASVFMSNRNSVFTTPEARELYYILEAVAEPTDERLLRTAIATSVFQLSVGQLEALFQDELAWEALVLEFRELKQVWQRLGVLAMLHQLLVTRELTGGFLASASGERRLTDLLHLGELLQQASQQVEGLSGILRWLSEHLTSPNHNAQEQQLRLESDRSRVQVITIHKSKGLEYNLVFLPFATLYRASDRALYHDEHGNTVLNLAADDEALARADRERLAEDLRLLYVAVTRAVYGCYLGVADWGSKRISRVSGSALGYLLDADGDTLAERLHAFVEQTAAVDFAAIEFDSAVPMETGDLLAACSAPPLSARGFVGEIEREWRVTSYSALSRGHQTITAEPVLVDALDLEVAEEADTPQHDDIPDIMHFPRGAVAGTFLHTLFEEIDFKNTDDALLADVIEKQLLLAGFDEQWQPVLIDFMRRVLSTELSQAGCALADIGPTERCVEMEFFIPFASLSAAPVNRLLQQYDPLAKSAGELRFEQVRGMLKGFIDLTFRFGGRYYVLDYKSNHLGDTVEDYSQSAMADAMCDHRYDFQYVLYTLALHRLLKLRLPDYDYDRDIGGVYYLFLRGMAPGSDHGIYYTKPERALIEQLDHLLQEGV</sequence>
<dbReference type="PROSITE" id="PS51198">
    <property type="entry name" value="UVRD_HELICASE_ATP_BIND"/>
    <property type="match status" value="1"/>
</dbReference>
<dbReference type="Gene3D" id="1.10.486.10">
    <property type="entry name" value="PCRA, domain 4"/>
    <property type="match status" value="1"/>
</dbReference>
<evidence type="ECO:0000256" key="14">
    <source>
        <dbReference type="ARBA" id="ARBA00048988"/>
    </source>
</evidence>
<evidence type="ECO:0000256" key="9">
    <source>
        <dbReference type="ARBA" id="ARBA00022842"/>
    </source>
</evidence>
<dbReference type="SUPFAM" id="SSF52540">
    <property type="entry name" value="P-loop containing nucleoside triphosphate hydrolases"/>
    <property type="match status" value="1"/>
</dbReference>
<comment type="function">
    <text evidence="15">A helicase/nuclease that prepares dsDNA breaks (DSB) for recombinational DNA repair. Binds to DSBs and unwinds DNA via a highly rapid and processive ATP-dependent bidirectional helicase activity. Unwinds dsDNA until it encounters a Chi (crossover hotspot instigator) sequence from the 3' direction. Cuts ssDNA a few nucleotides 3' to the Chi site. The properties and activities of the enzyme are changed at Chi. The Chi-altered holoenzyme produces a long 3'-ssDNA overhang and facilitates RecA-binding to the ssDNA for homologous DNA recombination and repair. Holoenzyme degrades any linearized DNA that is unable to undergo homologous recombination. In the holoenzyme this subunit contributes ATPase, 3'-5' helicase, exonuclease activity and loads RecA onto ssDNA.</text>
</comment>
<dbReference type="InterPro" id="IPR014016">
    <property type="entry name" value="UvrD-like_ATP-bd"/>
</dbReference>
<dbReference type="Gene3D" id="3.40.50.300">
    <property type="entry name" value="P-loop containing nucleotide triphosphate hydrolases"/>
    <property type="match status" value="2"/>
</dbReference>
<dbReference type="GO" id="GO:0000724">
    <property type="term" value="P:double-strand break repair via homologous recombination"/>
    <property type="evidence" value="ECO:0007669"/>
    <property type="project" value="UniProtKB-UniRule"/>
</dbReference>
<evidence type="ECO:0000256" key="10">
    <source>
        <dbReference type="ARBA" id="ARBA00023125"/>
    </source>
</evidence>
<dbReference type="PANTHER" id="PTHR11070:SF23">
    <property type="entry name" value="RECBCD ENZYME SUBUNIT RECB"/>
    <property type="match status" value="1"/>
</dbReference>